<dbReference type="SMART" id="SM00267">
    <property type="entry name" value="GGDEF"/>
    <property type="match status" value="1"/>
</dbReference>
<evidence type="ECO:0000259" key="1">
    <source>
        <dbReference type="PROSITE" id="PS50112"/>
    </source>
</evidence>
<dbReference type="CDD" id="cd01949">
    <property type="entry name" value="GGDEF"/>
    <property type="match status" value="1"/>
</dbReference>
<keyword evidence="5" id="KW-1185">Reference proteome</keyword>
<dbReference type="Gene3D" id="3.20.20.450">
    <property type="entry name" value="EAL domain"/>
    <property type="match status" value="1"/>
</dbReference>
<dbReference type="NCBIfam" id="TIGR00254">
    <property type="entry name" value="GGDEF"/>
    <property type="match status" value="1"/>
</dbReference>
<dbReference type="InterPro" id="IPR052155">
    <property type="entry name" value="Biofilm_reg_signaling"/>
</dbReference>
<reference evidence="4" key="1">
    <citation type="submission" date="2021-03" db="EMBL/GenBank/DDBJ databases">
        <title>Pengzhenrongella sicca gen. nov., sp. nov., a new member of suborder Micrococcineae isolated from High-Arctic tundra soil.</title>
        <authorList>
            <person name="Peng F."/>
        </authorList>
    </citation>
    <scope>NUCLEOTIDE SEQUENCE</scope>
    <source>
        <strain evidence="4">LRZ-2</strain>
    </source>
</reference>
<evidence type="ECO:0000259" key="2">
    <source>
        <dbReference type="PROSITE" id="PS50883"/>
    </source>
</evidence>
<dbReference type="PROSITE" id="PS50112">
    <property type="entry name" value="PAS"/>
    <property type="match status" value="1"/>
</dbReference>
<organism evidence="4 5">
    <name type="scientific">Pengzhenrongella sicca</name>
    <dbReference type="NCBI Taxonomy" id="2819238"/>
    <lineage>
        <taxon>Bacteria</taxon>
        <taxon>Bacillati</taxon>
        <taxon>Actinomycetota</taxon>
        <taxon>Actinomycetes</taxon>
        <taxon>Micrococcales</taxon>
        <taxon>Pengzhenrongella</taxon>
    </lineage>
</organism>
<dbReference type="SUPFAM" id="SSF55785">
    <property type="entry name" value="PYP-like sensor domain (PAS domain)"/>
    <property type="match status" value="2"/>
</dbReference>
<dbReference type="Pfam" id="PF00563">
    <property type="entry name" value="EAL"/>
    <property type="match status" value="1"/>
</dbReference>
<evidence type="ECO:0000313" key="5">
    <source>
        <dbReference type="Proteomes" id="UP000663937"/>
    </source>
</evidence>
<gene>
    <name evidence="4" type="ORF">J4E96_00150</name>
</gene>
<proteinExistence type="predicted"/>
<dbReference type="InterPro" id="IPR035965">
    <property type="entry name" value="PAS-like_dom_sf"/>
</dbReference>
<dbReference type="RefSeq" id="WP_227423816.1">
    <property type="nucleotide sequence ID" value="NZ_CP071868.1"/>
</dbReference>
<feature type="domain" description="EAL" evidence="2">
    <location>
        <begin position="434"/>
        <end position="684"/>
    </location>
</feature>
<name>A0A8A4ZEU4_9MICO</name>
<dbReference type="PANTHER" id="PTHR44757">
    <property type="entry name" value="DIGUANYLATE CYCLASE DGCP"/>
    <property type="match status" value="1"/>
</dbReference>
<evidence type="ECO:0000313" key="4">
    <source>
        <dbReference type="EMBL" id="QTE29529.1"/>
    </source>
</evidence>
<dbReference type="PROSITE" id="PS50883">
    <property type="entry name" value="EAL"/>
    <property type="match status" value="1"/>
</dbReference>
<dbReference type="Proteomes" id="UP000663937">
    <property type="component" value="Chromosome"/>
</dbReference>
<dbReference type="EMBL" id="CP071868">
    <property type="protein sequence ID" value="QTE29529.1"/>
    <property type="molecule type" value="Genomic_DNA"/>
</dbReference>
<dbReference type="PROSITE" id="PS50887">
    <property type="entry name" value="GGDEF"/>
    <property type="match status" value="1"/>
</dbReference>
<sequence>MNPRVYVALFDDNVDSMLLTSPDGSIFAANRAACRALARTEAEICALGRAGVADVTDTRWAEGIEARRRDGHFRGRVRMLRGDGSPLEVELSSAVFHEGGELSSYVSFHEVLDALDLARDVPELRAAASVVETLESVADAYIAVDADWNLSYVNRRAEQLLRVVRREILGTDFWQAFPGTRDTTLGQHFRAVMRTGEADSVEGYFEEVALHCEVRAFGLLGGGIGIYFVDTSARFAVEQERERLLAAERSARASAELAQIALADRATHDGLTGLLNRSGLLERVDRARAADARLTLTVLFVDLDRFKLVNDTLGHATGDELLAVFADRLRALAPAGAILARFGGDEFVVALASATTAEANTLAERIVDASREPVRLGASSLRVTASVGIARSSGAPDLGRLLREADAALYSAKEAGREAVAWFDDRLLAQAIDRVRLEQGLRAALAADKLSLAYQPSFDLTSGRARHVEALARWHHPTRGWIPPGRFIPVAEDCGLIGRIGEWAIARAAEQAAAWAHRPDLRVWVNVSPRQLAVPGLRDLLAAHLDRAGVAPDRFGIEVTESTIAEPGQFTRELRAVSDLGVAIAVDDFGTGFSSLARLVRMPVDVIKIDQSFAARLGTAAGDGMLASVVHLAHSIGAHVIAEGVETPEQLAILRSTDCDTATGYLLARPGPPQDVRWQLPAPSAQRAAGA</sequence>
<dbReference type="PANTHER" id="PTHR44757:SF2">
    <property type="entry name" value="BIOFILM ARCHITECTURE MAINTENANCE PROTEIN MBAA"/>
    <property type="match status" value="1"/>
</dbReference>
<feature type="domain" description="GGDEF" evidence="3">
    <location>
        <begin position="294"/>
        <end position="425"/>
    </location>
</feature>
<dbReference type="SMART" id="SM00091">
    <property type="entry name" value="PAS"/>
    <property type="match status" value="2"/>
</dbReference>
<dbReference type="AlphaFoldDB" id="A0A8A4ZEU4"/>
<dbReference type="Gene3D" id="3.30.70.270">
    <property type="match status" value="1"/>
</dbReference>
<dbReference type="InterPro" id="IPR000014">
    <property type="entry name" value="PAS"/>
</dbReference>
<accession>A0A8A4ZEU4</accession>
<dbReference type="InterPro" id="IPR043128">
    <property type="entry name" value="Rev_trsase/Diguanyl_cyclase"/>
</dbReference>
<dbReference type="InterPro" id="IPR001633">
    <property type="entry name" value="EAL_dom"/>
</dbReference>
<dbReference type="CDD" id="cd00130">
    <property type="entry name" value="PAS"/>
    <property type="match status" value="1"/>
</dbReference>
<evidence type="ECO:0000259" key="3">
    <source>
        <dbReference type="PROSITE" id="PS50887"/>
    </source>
</evidence>
<dbReference type="SMART" id="SM00052">
    <property type="entry name" value="EAL"/>
    <property type="match status" value="1"/>
</dbReference>
<dbReference type="SUPFAM" id="SSF55073">
    <property type="entry name" value="Nucleotide cyclase"/>
    <property type="match status" value="1"/>
</dbReference>
<dbReference type="KEGG" id="psic:J4E96_00150"/>
<dbReference type="Pfam" id="PF00990">
    <property type="entry name" value="GGDEF"/>
    <property type="match status" value="1"/>
</dbReference>
<protein>
    <submittedName>
        <fullName evidence="4">EAL domain-containing protein</fullName>
    </submittedName>
</protein>
<dbReference type="Pfam" id="PF13426">
    <property type="entry name" value="PAS_9"/>
    <property type="match status" value="1"/>
</dbReference>
<dbReference type="CDD" id="cd01948">
    <property type="entry name" value="EAL"/>
    <property type="match status" value="1"/>
</dbReference>
<dbReference type="Gene3D" id="3.30.450.20">
    <property type="entry name" value="PAS domain"/>
    <property type="match status" value="2"/>
</dbReference>
<dbReference type="SUPFAM" id="SSF141868">
    <property type="entry name" value="EAL domain-like"/>
    <property type="match status" value="1"/>
</dbReference>
<dbReference type="InterPro" id="IPR035919">
    <property type="entry name" value="EAL_sf"/>
</dbReference>
<dbReference type="InterPro" id="IPR000160">
    <property type="entry name" value="GGDEF_dom"/>
</dbReference>
<dbReference type="Pfam" id="PF13188">
    <property type="entry name" value="PAS_8"/>
    <property type="match status" value="1"/>
</dbReference>
<dbReference type="InterPro" id="IPR029787">
    <property type="entry name" value="Nucleotide_cyclase"/>
</dbReference>
<feature type="domain" description="PAS" evidence="1">
    <location>
        <begin position="126"/>
        <end position="170"/>
    </location>
</feature>